<dbReference type="Pfam" id="PF12799">
    <property type="entry name" value="LRR_4"/>
    <property type="match status" value="1"/>
</dbReference>
<proteinExistence type="predicted"/>
<accession>A0ABM1NB51</accession>
<dbReference type="Pfam" id="PF25344">
    <property type="entry name" value="PH_LRR1"/>
    <property type="match status" value="1"/>
</dbReference>
<keyword evidence="3" id="KW-0539">Nucleus</keyword>
<feature type="domain" description="PIF1/LRR1 pleckstrin homology" evidence="4">
    <location>
        <begin position="1"/>
        <end position="112"/>
    </location>
</feature>
<evidence type="ECO:0000313" key="5">
    <source>
        <dbReference type="Proteomes" id="UP000695000"/>
    </source>
</evidence>
<evidence type="ECO:0000256" key="1">
    <source>
        <dbReference type="ARBA" id="ARBA00022614"/>
    </source>
</evidence>
<dbReference type="Proteomes" id="UP000695000">
    <property type="component" value="Unplaced"/>
</dbReference>
<evidence type="ECO:0000313" key="6">
    <source>
        <dbReference type="RefSeq" id="XP_017784051.1"/>
    </source>
</evidence>
<keyword evidence="2" id="KW-0677">Repeat</keyword>
<evidence type="ECO:0000259" key="4">
    <source>
        <dbReference type="Pfam" id="PF25344"/>
    </source>
</evidence>
<gene>
    <name evidence="6" type="primary">LOC108567856</name>
</gene>
<dbReference type="SUPFAM" id="SSF52058">
    <property type="entry name" value="L domain-like"/>
    <property type="match status" value="1"/>
</dbReference>
<dbReference type="SMART" id="SM00369">
    <property type="entry name" value="LRR_TYP"/>
    <property type="match status" value="3"/>
</dbReference>
<dbReference type="InterPro" id="IPR003591">
    <property type="entry name" value="Leu-rich_rpt_typical-subtyp"/>
</dbReference>
<dbReference type="GeneID" id="108567856"/>
<dbReference type="Gene3D" id="3.80.10.10">
    <property type="entry name" value="Ribonuclease Inhibitor"/>
    <property type="match status" value="1"/>
</dbReference>
<keyword evidence="5" id="KW-1185">Reference proteome</keyword>
<keyword evidence="1" id="KW-0433">Leucine-rich repeat</keyword>
<dbReference type="PROSITE" id="PS51450">
    <property type="entry name" value="LRR"/>
    <property type="match status" value="1"/>
</dbReference>
<dbReference type="InterPro" id="IPR050216">
    <property type="entry name" value="LRR_domain-containing"/>
</dbReference>
<dbReference type="PANTHER" id="PTHR48051:SF52">
    <property type="entry name" value="LEUCINE-RICH REPEAT PROTEIN 1"/>
    <property type="match status" value="1"/>
</dbReference>
<protein>
    <submittedName>
        <fullName evidence="6">Leucine-rich repeat protein 1</fullName>
    </submittedName>
</protein>
<evidence type="ECO:0000256" key="2">
    <source>
        <dbReference type="ARBA" id="ARBA00022737"/>
    </source>
</evidence>
<dbReference type="PANTHER" id="PTHR48051">
    <property type="match status" value="1"/>
</dbReference>
<dbReference type="InterPro" id="IPR032675">
    <property type="entry name" value="LRR_dom_sf"/>
</dbReference>
<evidence type="ECO:0000256" key="3">
    <source>
        <dbReference type="ARBA" id="ARBA00023242"/>
    </source>
</evidence>
<dbReference type="InterPro" id="IPR001611">
    <property type="entry name" value="Leu-rich_rpt"/>
</dbReference>
<dbReference type="RefSeq" id="XP_017784051.1">
    <property type="nucleotide sequence ID" value="XM_017928562.1"/>
</dbReference>
<dbReference type="InterPro" id="IPR025875">
    <property type="entry name" value="Leu-rich_rpt_4"/>
</dbReference>
<dbReference type="Pfam" id="PF00560">
    <property type="entry name" value="LRR_1"/>
    <property type="match status" value="2"/>
</dbReference>
<sequence length="422" mass="47454">MRLICTVCLVNRSFANAPVTLKRKHVKSTLALCKHPKSGEFCFILFSAQNKNGTKYDIKNNILKVLNRFVSEGKVTIQLKKPEHDLCIQAETIQIKSFLLLLKKVLENKVSAQEFMISSMSVTAINANDVAPKKLVVMKSSDYASKGLPRSLEILHMSGLKRCSLNRSVLLLVRLRTLDISDNLIEFLPEEINKLSNLQELNLNSNEFGKSAPRKWDWMGGNLSKSLKCLKLCNNHMKYVPNQIVKLYSLVSLSLDNNELTVLPSGIGNLRSLRILTAGSNQLSSLPGSVKKWRLEELDLSHNNFHDAEQNNPAAIFPKPLPVCTLKEYAAKRVLFARLSYNCETLPLTVIKWLDLAKYCVCGKACFDQFIKHPHMLSLSSVSKNISVSAAGIFYVPMECYLCSIKCFSSANYNRGRQPIVR</sequence>
<organism evidence="5 6">
    <name type="scientific">Nicrophorus vespilloides</name>
    <name type="common">Boreal carrion beetle</name>
    <dbReference type="NCBI Taxonomy" id="110193"/>
    <lineage>
        <taxon>Eukaryota</taxon>
        <taxon>Metazoa</taxon>
        <taxon>Ecdysozoa</taxon>
        <taxon>Arthropoda</taxon>
        <taxon>Hexapoda</taxon>
        <taxon>Insecta</taxon>
        <taxon>Pterygota</taxon>
        <taxon>Neoptera</taxon>
        <taxon>Endopterygota</taxon>
        <taxon>Coleoptera</taxon>
        <taxon>Polyphaga</taxon>
        <taxon>Staphyliniformia</taxon>
        <taxon>Silphidae</taxon>
        <taxon>Nicrophorinae</taxon>
        <taxon>Nicrophorus</taxon>
    </lineage>
</organism>
<name>A0ABM1NB51_NICVS</name>
<dbReference type="InterPro" id="IPR057437">
    <property type="entry name" value="PIF1/LRR1_PH"/>
</dbReference>
<reference evidence="6" key="1">
    <citation type="submission" date="2025-08" db="UniProtKB">
        <authorList>
            <consortium name="RefSeq"/>
        </authorList>
    </citation>
    <scope>IDENTIFICATION</scope>
    <source>
        <tissue evidence="6">Whole Larva</tissue>
    </source>
</reference>